<keyword evidence="1" id="KW-0175">Coiled coil</keyword>
<proteinExistence type="predicted"/>
<organism evidence="5 6">
    <name type="scientific">Hyaloperonospora brassicae</name>
    <name type="common">Brassica downy mildew</name>
    <name type="synonym">Peronospora brassicae</name>
    <dbReference type="NCBI Taxonomy" id="162125"/>
    <lineage>
        <taxon>Eukaryota</taxon>
        <taxon>Sar</taxon>
        <taxon>Stramenopiles</taxon>
        <taxon>Oomycota</taxon>
        <taxon>Peronosporomycetes</taxon>
        <taxon>Peronosporales</taxon>
        <taxon>Peronosporaceae</taxon>
        <taxon>Hyaloperonospora</taxon>
    </lineage>
</organism>
<evidence type="ECO:0000313" key="6">
    <source>
        <dbReference type="Proteomes" id="UP001162031"/>
    </source>
</evidence>
<dbReference type="AlphaFoldDB" id="A0AAV0THP0"/>
<feature type="compositionally biased region" description="Basic and acidic residues" evidence="2">
    <location>
        <begin position="378"/>
        <end position="404"/>
    </location>
</feature>
<evidence type="ECO:0000259" key="3">
    <source>
        <dbReference type="PROSITE" id="PS50003"/>
    </source>
</evidence>
<dbReference type="Gene3D" id="2.30.29.30">
    <property type="entry name" value="Pleckstrin-homology domain (PH domain)/Phosphotyrosine-binding domain (PTB)"/>
    <property type="match status" value="1"/>
</dbReference>
<dbReference type="Pfam" id="PF00169">
    <property type="entry name" value="PH"/>
    <property type="match status" value="1"/>
</dbReference>
<feature type="region of interest" description="Disordered" evidence="2">
    <location>
        <begin position="1"/>
        <end position="72"/>
    </location>
</feature>
<dbReference type="Proteomes" id="UP001162031">
    <property type="component" value="Unassembled WGS sequence"/>
</dbReference>
<dbReference type="SUPFAM" id="SSF50729">
    <property type="entry name" value="PH domain-like"/>
    <property type="match status" value="1"/>
</dbReference>
<feature type="domain" description="WW" evidence="4">
    <location>
        <begin position="487"/>
        <end position="521"/>
    </location>
</feature>
<dbReference type="InterPro" id="IPR036020">
    <property type="entry name" value="WW_dom_sf"/>
</dbReference>
<feature type="domain" description="PH" evidence="3">
    <location>
        <begin position="91"/>
        <end position="210"/>
    </location>
</feature>
<gene>
    <name evidence="5" type="ORF">HBR001_LOCUS2787</name>
</gene>
<keyword evidence="6" id="KW-1185">Reference proteome</keyword>
<sequence>MAPESHARVRRQRSPSRPRPVRSPSRPRPDDQRARARHRPHEPPVRAKSRPPPQGLHASDGRSPTTSSAKRPRVRFSVLESEGAAAALAATATYSGLLRKQADNQPGAWNEYFFVVKPLTYLFYYNSKDDETPRGIIDLEYLTDVKRNADCLQRAVGASDNCFRVSGKLPRPTAEQTLAGDVPKMRPLFLDARDDRDALEWMQAIRSHRFSLKKDQQFAEAVAELREAKLKVLQLEDAQQHEREMQWALRVKAKTLLQKMRAVESGSSLDDVTDAEVDVDDRADDMLAMLEGMEDVLVNLQAKLAHLCHQQQEAASKKADKTGGARRGFTQVLQRAGHKREDVGPAELLDEATEETLAAIRNRRQRKLTDAVVPVTQDEPKAKGKDTCREKPKEKLKGSAREDPAPVVDNVSDVLAMWKAKKKSSLTSKQPTSDEDGETARKHRTPSTAARSVAAAAVVVAPEPSERLSEEDTASLDSTEVDQDTGERLPPGWTKHESRGYPGTYYYANEDGQVSWDVPTDDMNGSPRSKSEHGFSDRDDRSESGADNVHDDNDVVRADEDQHLHTCSTDVQSEEDEGDTFPTATVDVSSECHSEHETDVATAGGTTSAAYRKLKPKPKSAWAFKLPKLLPTHNQTAAPAETMTSSLSPILRGANHHEF</sequence>
<name>A0AAV0THP0_HYABA</name>
<dbReference type="PROSITE" id="PS50020">
    <property type="entry name" value="WW_DOMAIN_2"/>
    <property type="match status" value="1"/>
</dbReference>
<dbReference type="SMART" id="SM00233">
    <property type="entry name" value="PH"/>
    <property type="match status" value="1"/>
</dbReference>
<evidence type="ECO:0000313" key="5">
    <source>
        <dbReference type="EMBL" id="CAI5722100.1"/>
    </source>
</evidence>
<dbReference type="SUPFAM" id="SSF51045">
    <property type="entry name" value="WW domain"/>
    <property type="match status" value="1"/>
</dbReference>
<dbReference type="InterPro" id="IPR001849">
    <property type="entry name" value="PH_domain"/>
</dbReference>
<dbReference type="PROSITE" id="PS50003">
    <property type="entry name" value="PH_DOMAIN"/>
    <property type="match status" value="1"/>
</dbReference>
<dbReference type="CDD" id="cd00821">
    <property type="entry name" value="PH"/>
    <property type="match status" value="1"/>
</dbReference>
<dbReference type="InterPro" id="IPR011993">
    <property type="entry name" value="PH-like_dom_sf"/>
</dbReference>
<dbReference type="InterPro" id="IPR001202">
    <property type="entry name" value="WW_dom"/>
</dbReference>
<evidence type="ECO:0000256" key="2">
    <source>
        <dbReference type="SAM" id="MobiDB-lite"/>
    </source>
</evidence>
<feature type="compositionally biased region" description="Basic and acidic residues" evidence="2">
    <location>
        <begin position="529"/>
        <end position="564"/>
    </location>
</feature>
<feature type="compositionally biased region" description="Basic residues" evidence="2">
    <location>
        <begin position="8"/>
        <end position="20"/>
    </location>
</feature>
<protein>
    <recommendedName>
        <fullName evidence="7">WW domain-containing protein</fullName>
    </recommendedName>
</protein>
<evidence type="ECO:0000259" key="4">
    <source>
        <dbReference type="PROSITE" id="PS50020"/>
    </source>
</evidence>
<dbReference type="EMBL" id="CANTFL010000409">
    <property type="protein sequence ID" value="CAI5722100.1"/>
    <property type="molecule type" value="Genomic_DNA"/>
</dbReference>
<feature type="compositionally biased region" description="Low complexity" evidence="2">
    <location>
        <begin position="446"/>
        <end position="463"/>
    </location>
</feature>
<evidence type="ECO:0000256" key="1">
    <source>
        <dbReference type="SAM" id="Coils"/>
    </source>
</evidence>
<evidence type="ECO:0008006" key="7">
    <source>
        <dbReference type="Google" id="ProtNLM"/>
    </source>
</evidence>
<feature type="region of interest" description="Disordered" evidence="2">
    <location>
        <begin position="421"/>
        <end position="582"/>
    </location>
</feature>
<reference evidence="5" key="1">
    <citation type="submission" date="2022-12" db="EMBL/GenBank/DDBJ databases">
        <authorList>
            <person name="Webb A."/>
        </authorList>
    </citation>
    <scope>NUCLEOTIDE SEQUENCE</scope>
    <source>
        <strain evidence="5">Hp1</strain>
    </source>
</reference>
<accession>A0AAV0THP0</accession>
<feature type="coiled-coil region" evidence="1">
    <location>
        <begin position="283"/>
        <end position="310"/>
    </location>
</feature>
<feature type="compositionally biased region" description="Acidic residues" evidence="2">
    <location>
        <begin position="471"/>
        <end position="484"/>
    </location>
</feature>
<comment type="caution">
    <text evidence="5">The sequence shown here is derived from an EMBL/GenBank/DDBJ whole genome shotgun (WGS) entry which is preliminary data.</text>
</comment>
<feature type="region of interest" description="Disordered" evidence="2">
    <location>
        <begin position="371"/>
        <end position="407"/>
    </location>
</feature>